<dbReference type="Proteomes" id="UP000002534">
    <property type="component" value="Chromosome"/>
</dbReference>
<name>Q0C6R4_SYNC1</name>
<evidence type="ECO:0000313" key="2">
    <source>
        <dbReference type="EMBL" id="ABI81873.1"/>
    </source>
</evidence>
<organism evidence="2 3">
    <name type="scientific">Syntrophotalea carbinolica (strain DSM 2380 / NBRC 103641 / GraBd1)</name>
    <name type="common">Pelobacter carbinolicus</name>
    <dbReference type="NCBI Taxonomy" id="338963"/>
    <lineage>
        <taxon>Bacteria</taxon>
        <taxon>Pseudomonadati</taxon>
        <taxon>Thermodesulfobacteriota</taxon>
        <taxon>Desulfuromonadia</taxon>
        <taxon>Desulfuromonadales</taxon>
        <taxon>Syntrophotaleaceae</taxon>
        <taxon>Syntrophotalea</taxon>
    </lineage>
</organism>
<evidence type="ECO:0000256" key="1">
    <source>
        <dbReference type="SAM" id="MobiDB-lite"/>
    </source>
</evidence>
<feature type="region of interest" description="Disordered" evidence="1">
    <location>
        <begin position="46"/>
        <end position="70"/>
    </location>
</feature>
<reference evidence="3" key="1">
    <citation type="submission" date="2005-10" db="EMBL/GenBank/DDBJ databases">
        <title>Complete sequence of Pelobacter carbinolicus DSM 2380.</title>
        <authorList>
            <person name="Copeland A."/>
            <person name="Lucas S."/>
            <person name="Lapidus A."/>
            <person name="Barry K."/>
            <person name="Detter J.C."/>
            <person name="Glavina T."/>
            <person name="Hammon N."/>
            <person name="Israni S."/>
            <person name="Pitluck S."/>
            <person name="Chertkov O."/>
            <person name="Schmutz J."/>
            <person name="Larimer F."/>
            <person name="Land M."/>
            <person name="Kyrpides N."/>
            <person name="Ivanova N."/>
            <person name="Richardson P."/>
        </authorList>
    </citation>
    <scope>NUCLEOTIDE SEQUENCE [LARGE SCALE GENOMIC DNA]</scope>
    <source>
        <strain evidence="3">DSM 2380 / NBRC 103641 / GraBd1</strain>
    </source>
</reference>
<reference evidence="2 3" key="2">
    <citation type="journal article" date="2012" name="BMC Genomics">
        <title>The genome of Pelobacter carbinolicus reveals surprising metabolic capabilities and physiological features.</title>
        <authorList>
            <person name="Aklujkar M."/>
            <person name="Haveman S.A."/>
            <person name="Didonato R.Jr."/>
            <person name="Chertkov O."/>
            <person name="Han C.S."/>
            <person name="Land M.L."/>
            <person name="Brown P."/>
            <person name="Lovley D.R."/>
        </authorList>
    </citation>
    <scope>NUCLEOTIDE SEQUENCE [LARGE SCALE GENOMIC DNA]</scope>
    <source>
        <strain evidence="3">DSM 2380 / NBRC 103641 / GraBd1</strain>
    </source>
</reference>
<protein>
    <submittedName>
        <fullName evidence="2">Uncharacterized protein</fullName>
    </submittedName>
</protein>
<accession>Q0C6R4</accession>
<dbReference type="AlphaFoldDB" id="Q0C6R4"/>
<dbReference type="HOGENOM" id="CLU_199033_0_0_7"/>
<proteinExistence type="predicted"/>
<gene>
    <name evidence="2" type="ordered locus">Pcar_3253</name>
</gene>
<keyword evidence="3" id="KW-1185">Reference proteome</keyword>
<sequence>MLVCDEPTVRINCDVDGRTLSQRRGFHHVGVRIICGKKARIRSVRLSRSLQGGNAGKKNTRCSGGEATRQ</sequence>
<evidence type="ECO:0000313" key="3">
    <source>
        <dbReference type="Proteomes" id="UP000002534"/>
    </source>
</evidence>
<dbReference type="EMBL" id="CP000142">
    <property type="protein sequence ID" value="ABI81873.1"/>
    <property type="molecule type" value="Genomic_DNA"/>
</dbReference>
<dbReference type="STRING" id="338963.Pcar_3253"/>
<dbReference type="KEGG" id="pca:Pcar_3253"/>